<evidence type="ECO:0000313" key="3">
    <source>
        <dbReference type="Proteomes" id="UP000093000"/>
    </source>
</evidence>
<feature type="region of interest" description="Disordered" evidence="1">
    <location>
        <begin position="1"/>
        <end position="27"/>
    </location>
</feature>
<dbReference type="EMBL" id="LUGH01000016">
    <property type="protein sequence ID" value="OBZ91265.1"/>
    <property type="molecule type" value="Genomic_DNA"/>
</dbReference>
<proteinExistence type="predicted"/>
<comment type="caution">
    <text evidence="2">The sequence shown here is derived from an EMBL/GenBank/DDBJ whole genome shotgun (WGS) entry which is preliminary data.</text>
</comment>
<protein>
    <submittedName>
        <fullName evidence="2">Uncharacterized protein</fullName>
    </submittedName>
</protein>
<feature type="compositionally biased region" description="Basic and acidic residues" evidence="1">
    <location>
        <begin position="13"/>
        <end position="27"/>
    </location>
</feature>
<sequence length="151" mass="17311">MKSVTCQSKKPHFKSEKSNSPEKNKHDLGNQSVQLLNYLRQEVLLIQPSVTLKARRGQLGLAEGKELTISLLIILEKGESPPQSFPDDIRDTEVPCIVALFMVRNNDKKWHVCKLTQFNSSDLAQRNMKHNKHLQSEVIASRFKDIYEQVL</sequence>
<dbReference type="Proteomes" id="UP000093000">
    <property type="component" value="Unassembled WGS sequence"/>
</dbReference>
<name>A0A1C7NQ71_9FUNG</name>
<evidence type="ECO:0000256" key="1">
    <source>
        <dbReference type="SAM" id="MobiDB-lite"/>
    </source>
</evidence>
<gene>
    <name evidence="2" type="ORF">A0J61_00663</name>
</gene>
<dbReference type="AlphaFoldDB" id="A0A1C7NQ71"/>
<reference evidence="2 3" key="1">
    <citation type="submission" date="2016-03" db="EMBL/GenBank/DDBJ databases">
        <title>Choanephora cucurbitarum.</title>
        <authorList>
            <person name="Min B."/>
            <person name="Park H."/>
            <person name="Park J.-H."/>
            <person name="Shin H.-D."/>
            <person name="Choi I.-G."/>
        </authorList>
    </citation>
    <scope>NUCLEOTIDE SEQUENCE [LARGE SCALE GENOMIC DNA]</scope>
    <source>
        <strain evidence="2 3">KUS-F28377</strain>
    </source>
</reference>
<keyword evidence="3" id="KW-1185">Reference proteome</keyword>
<accession>A0A1C7NQ71</accession>
<dbReference type="InParanoid" id="A0A1C7NQ71"/>
<evidence type="ECO:0000313" key="2">
    <source>
        <dbReference type="EMBL" id="OBZ91265.1"/>
    </source>
</evidence>
<organism evidence="2 3">
    <name type="scientific">Choanephora cucurbitarum</name>
    <dbReference type="NCBI Taxonomy" id="101091"/>
    <lineage>
        <taxon>Eukaryota</taxon>
        <taxon>Fungi</taxon>
        <taxon>Fungi incertae sedis</taxon>
        <taxon>Mucoromycota</taxon>
        <taxon>Mucoromycotina</taxon>
        <taxon>Mucoromycetes</taxon>
        <taxon>Mucorales</taxon>
        <taxon>Mucorineae</taxon>
        <taxon>Choanephoraceae</taxon>
        <taxon>Choanephoroideae</taxon>
        <taxon>Choanephora</taxon>
    </lineage>
</organism>